<evidence type="ECO:0000256" key="1">
    <source>
        <dbReference type="ARBA" id="ARBA00004167"/>
    </source>
</evidence>
<dbReference type="EMBL" id="CP002018">
    <property type="protein sequence ID" value="AEM41357.1"/>
    <property type="molecule type" value="Genomic_DNA"/>
</dbReference>
<sequence length="193" mass="19347">MFDLGMGEMAIIGIVALIVVGPKDLPILFRNIGNFVGKAQGMAREFSRAMNAAANDSGLNEINQTLRSAGQSLNTATTAAKKPTAYGAQKLREAAGLTGATPEETAAKAAADQSLRDTGAAAMTRNTETASLAGVGRPNLVPTAPVTAPVAAPVTPPVTSVETAAASTPVAEPAAAPVTTPVSAPISAPEKSQ</sequence>
<proteinExistence type="predicted"/>
<dbReference type="PANTHER" id="PTHR33162:SF1">
    <property type="entry name" value="SEC-INDEPENDENT PROTEIN TRANSLOCASE PROTEIN TATA, CHLOROPLASTIC"/>
    <property type="match status" value="1"/>
</dbReference>
<gene>
    <name evidence="9" type="primary">tatB</name>
    <name evidence="9" type="ordered locus">KVU_1518</name>
</gene>
<keyword evidence="3" id="KW-0812">Transmembrane</keyword>
<dbReference type="Proteomes" id="UP000000692">
    <property type="component" value="Chromosome"/>
</dbReference>
<evidence type="ECO:0000256" key="7">
    <source>
        <dbReference type="ARBA" id="ARBA00023136"/>
    </source>
</evidence>
<feature type="region of interest" description="Disordered" evidence="8">
    <location>
        <begin position="165"/>
        <end position="193"/>
    </location>
</feature>
<keyword evidence="4" id="KW-0653">Protein transport</keyword>
<comment type="subcellular location">
    <subcellularLocation>
        <location evidence="1">Membrane</location>
        <topology evidence="1">Single-pass membrane protein</topology>
    </subcellularLocation>
</comment>
<keyword evidence="10" id="KW-1185">Reference proteome</keyword>
<dbReference type="RefSeq" id="WP_014537865.1">
    <property type="nucleotide sequence ID" value="NC_017384.1"/>
</dbReference>
<evidence type="ECO:0000313" key="9">
    <source>
        <dbReference type="EMBL" id="AEM41357.1"/>
    </source>
</evidence>
<dbReference type="Gene3D" id="1.20.5.3310">
    <property type="match status" value="1"/>
</dbReference>
<dbReference type="GO" id="GO:0015031">
    <property type="term" value="P:protein transport"/>
    <property type="evidence" value="ECO:0007669"/>
    <property type="project" value="UniProtKB-KW"/>
</dbReference>
<keyword evidence="6" id="KW-0811">Translocation</keyword>
<dbReference type="InterPro" id="IPR003369">
    <property type="entry name" value="TatA/B/E"/>
</dbReference>
<dbReference type="OrthoDB" id="7206969at2"/>
<organism evidence="9 10">
    <name type="scientific">Ketogulonicigenium vulgare (strain WSH-001)</name>
    <dbReference type="NCBI Taxonomy" id="759362"/>
    <lineage>
        <taxon>Bacteria</taxon>
        <taxon>Pseudomonadati</taxon>
        <taxon>Pseudomonadota</taxon>
        <taxon>Alphaproteobacteria</taxon>
        <taxon>Rhodobacterales</taxon>
        <taxon>Roseobacteraceae</taxon>
        <taxon>Ketogulonicigenium</taxon>
    </lineage>
</organism>
<evidence type="ECO:0000313" key="10">
    <source>
        <dbReference type="Proteomes" id="UP000000692"/>
    </source>
</evidence>
<keyword evidence="2" id="KW-0813">Transport</keyword>
<evidence type="ECO:0000256" key="8">
    <source>
        <dbReference type="SAM" id="MobiDB-lite"/>
    </source>
</evidence>
<dbReference type="KEGG" id="kvl:KVU_1518"/>
<keyword evidence="5" id="KW-1133">Transmembrane helix</keyword>
<evidence type="ECO:0000256" key="2">
    <source>
        <dbReference type="ARBA" id="ARBA00022448"/>
    </source>
</evidence>
<evidence type="ECO:0000256" key="3">
    <source>
        <dbReference type="ARBA" id="ARBA00022692"/>
    </source>
</evidence>
<reference evidence="9 10" key="1">
    <citation type="journal article" date="2011" name="J. Bacteriol.">
        <title>Complete genome sequence of the industrial strain Ketogulonicigenium vulgare WSH-001.</title>
        <authorList>
            <person name="Liu L."/>
            <person name="Li Y."/>
            <person name="Zhang J."/>
            <person name="Zhou Z."/>
            <person name="Liu J."/>
            <person name="Li X."/>
            <person name="Zhou J."/>
            <person name="Du G."/>
            <person name="Wang L."/>
            <person name="Chen J."/>
        </authorList>
    </citation>
    <scope>NUCLEOTIDE SEQUENCE [LARGE SCALE GENOMIC DNA]</scope>
    <source>
        <strain evidence="9 10">WSH-001</strain>
    </source>
</reference>
<evidence type="ECO:0000256" key="5">
    <source>
        <dbReference type="ARBA" id="ARBA00022989"/>
    </source>
</evidence>
<evidence type="ECO:0000256" key="4">
    <source>
        <dbReference type="ARBA" id="ARBA00022927"/>
    </source>
</evidence>
<protein>
    <submittedName>
        <fullName evidence="9">Sec-independent protein translocase protein tatB-like protein protein, putative</fullName>
    </submittedName>
</protein>
<dbReference type="AlphaFoldDB" id="F9Y9L9"/>
<dbReference type="HOGENOM" id="CLU_086034_1_3_5"/>
<feature type="compositionally biased region" description="Low complexity" evidence="8">
    <location>
        <begin position="165"/>
        <end position="185"/>
    </location>
</feature>
<accession>F9Y9L9</accession>
<keyword evidence="7" id="KW-0472">Membrane</keyword>
<dbReference type="eggNOG" id="COG1826">
    <property type="taxonomic scope" value="Bacteria"/>
</dbReference>
<dbReference type="PANTHER" id="PTHR33162">
    <property type="entry name" value="SEC-INDEPENDENT PROTEIN TRANSLOCASE PROTEIN TATA, CHLOROPLASTIC"/>
    <property type="match status" value="1"/>
</dbReference>
<dbReference type="PATRIC" id="fig|759362.5.peg.1571"/>
<dbReference type="PRINTS" id="PR01506">
    <property type="entry name" value="TATBPROTEIN"/>
</dbReference>
<name>F9Y9L9_KETVW</name>
<dbReference type="GO" id="GO:0016020">
    <property type="term" value="C:membrane"/>
    <property type="evidence" value="ECO:0007669"/>
    <property type="project" value="UniProtKB-SubCell"/>
</dbReference>
<evidence type="ECO:0000256" key="6">
    <source>
        <dbReference type="ARBA" id="ARBA00023010"/>
    </source>
</evidence>
<dbReference type="Pfam" id="PF02416">
    <property type="entry name" value="TatA_B_E"/>
    <property type="match status" value="1"/>
</dbReference>